<dbReference type="EMBL" id="KI392062">
    <property type="protein sequence ID" value="ERN19875.1"/>
    <property type="molecule type" value="Genomic_DNA"/>
</dbReference>
<accession>U5DCA7</accession>
<dbReference type="AlphaFoldDB" id="U5DCA7"/>
<gene>
    <name evidence="2" type="ORF">AMTR_s00071p00042730</name>
</gene>
<name>U5DCA7_AMBTC</name>
<keyword evidence="3" id="KW-1185">Reference proteome</keyword>
<evidence type="ECO:0000256" key="1">
    <source>
        <dbReference type="SAM" id="MobiDB-lite"/>
    </source>
</evidence>
<organism evidence="2 3">
    <name type="scientific">Amborella trichopoda</name>
    <dbReference type="NCBI Taxonomy" id="13333"/>
    <lineage>
        <taxon>Eukaryota</taxon>
        <taxon>Viridiplantae</taxon>
        <taxon>Streptophyta</taxon>
        <taxon>Embryophyta</taxon>
        <taxon>Tracheophyta</taxon>
        <taxon>Spermatophyta</taxon>
        <taxon>Magnoliopsida</taxon>
        <taxon>Amborellales</taxon>
        <taxon>Amborellaceae</taxon>
        <taxon>Amborella</taxon>
    </lineage>
</organism>
<sequence>MFGKLTYLSKQAHLEEKPFRNASFPLYDQLTVLVEGKHATGISTVRQEPLEDDISEHEIEQSSQSNPHYIANENDLSSSDDMPIDTPEKNKRQLL</sequence>
<protein>
    <submittedName>
        <fullName evidence="2">Uncharacterized protein</fullName>
    </submittedName>
</protein>
<dbReference type="Gramene" id="ERN19875">
    <property type="protein sequence ID" value="ERN19875"/>
    <property type="gene ID" value="AMTR_s00071p00042730"/>
</dbReference>
<reference evidence="3" key="1">
    <citation type="journal article" date="2013" name="Science">
        <title>The Amborella genome and the evolution of flowering plants.</title>
        <authorList>
            <consortium name="Amborella Genome Project"/>
        </authorList>
    </citation>
    <scope>NUCLEOTIDE SEQUENCE [LARGE SCALE GENOMIC DNA]</scope>
</reference>
<dbReference type="HOGENOM" id="CLU_2375639_0_0_1"/>
<dbReference type="Proteomes" id="UP000017836">
    <property type="component" value="Unassembled WGS sequence"/>
</dbReference>
<proteinExistence type="predicted"/>
<evidence type="ECO:0000313" key="3">
    <source>
        <dbReference type="Proteomes" id="UP000017836"/>
    </source>
</evidence>
<evidence type="ECO:0000313" key="2">
    <source>
        <dbReference type="EMBL" id="ERN19875.1"/>
    </source>
</evidence>
<feature type="region of interest" description="Disordered" evidence="1">
    <location>
        <begin position="41"/>
        <end position="95"/>
    </location>
</feature>
<feature type="compositionally biased region" description="Basic and acidic residues" evidence="1">
    <location>
        <begin position="86"/>
        <end position="95"/>
    </location>
</feature>